<protein>
    <submittedName>
        <fullName evidence="1">Uncharacterized protein</fullName>
    </submittedName>
</protein>
<proteinExistence type="predicted"/>
<sequence length="46" mass="5144">MMRFLPALFFIAVGIWIAIEKPDIAAVAMVYINMAIDFISNLLNGE</sequence>
<dbReference type="EMBL" id="JAQQXP010000004">
    <property type="protein sequence ID" value="MDC8832953.1"/>
    <property type="molecule type" value="Genomic_DNA"/>
</dbReference>
<dbReference type="RefSeq" id="WP_273642855.1">
    <property type="nucleotide sequence ID" value="NZ_JAQQXP010000004.1"/>
</dbReference>
<comment type="caution">
    <text evidence="1">The sequence shown here is derived from an EMBL/GenBank/DDBJ whole genome shotgun (WGS) entry which is preliminary data.</text>
</comment>
<gene>
    <name evidence="1" type="ORF">OIK42_19540</name>
</gene>
<evidence type="ECO:0000313" key="2">
    <source>
        <dbReference type="Proteomes" id="UP001218788"/>
    </source>
</evidence>
<accession>A0ABT5L7B0</accession>
<dbReference type="Proteomes" id="UP001218788">
    <property type="component" value="Unassembled WGS sequence"/>
</dbReference>
<reference evidence="1 2" key="1">
    <citation type="submission" date="2022-10" db="EMBL/GenBank/DDBJ databases">
        <title>Alteromonas sp. chi3 Genome sequencing.</title>
        <authorList>
            <person name="Park S."/>
        </authorList>
    </citation>
    <scope>NUCLEOTIDE SEQUENCE [LARGE SCALE GENOMIC DNA]</scope>
    <source>
        <strain evidence="2">chi3</strain>
    </source>
</reference>
<evidence type="ECO:0000313" key="1">
    <source>
        <dbReference type="EMBL" id="MDC8832953.1"/>
    </source>
</evidence>
<organism evidence="1 2">
    <name type="scientific">Alteromonas gilva</name>
    <dbReference type="NCBI Taxonomy" id="2987522"/>
    <lineage>
        <taxon>Bacteria</taxon>
        <taxon>Pseudomonadati</taxon>
        <taxon>Pseudomonadota</taxon>
        <taxon>Gammaproteobacteria</taxon>
        <taxon>Alteromonadales</taxon>
        <taxon>Alteromonadaceae</taxon>
        <taxon>Alteromonas/Salinimonas group</taxon>
        <taxon>Alteromonas</taxon>
    </lineage>
</organism>
<name>A0ABT5L7B0_9ALTE</name>
<keyword evidence="2" id="KW-1185">Reference proteome</keyword>